<proteinExistence type="predicted"/>
<keyword evidence="1" id="KW-0732">Signal</keyword>
<reference evidence="2 3" key="1">
    <citation type="journal article" date="2011" name="J. Bacteriol.">
        <title>Complete genome sequence of Amycolicicoccus subflavus DQS3-9A1T, an actinomycete isolated from crude oil-polluted soil.</title>
        <authorList>
            <person name="Cai M."/>
            <person name="Chen W.M."/>
            <person name="Nie Y."/>
            <person name="Chi C.Q."/>
            <person name="Wang Y.N."/>
            <person name="Tang Y.Q."/>
            <person name="Li G.Y."/>
            <person name="Wu X.L."/>
        </authorList>
    </citation>
    <scope>NUCLEOTIDE SEQUENCE [LARGE SCALE GENOMIC DNA]</scope>
    <source>
        <strain evidence="3">DSM 45089 / DQS3-9A1</strain>
    </source>
</reference>
<dbReference type="KEGG" id="asd:AS9A_1952"/>
<dbReference type="RefSeq" id="WP_013806750.1">
    <property type="nucleotide sequence ID" value="NC_015564.1"/>
</dbReference>
<gene>
    <name evidence="2" type="ordered locus">AS9A_1952</name>
</gene>
<dbReference type="PANTHER" id="PTHR47197:SF3">
    <property type="entry name" value="DIHYDRO-HEME D1 DEHYDROGENASE"/>
    <property type="match status" value="1"/>
</dbReference>
<dbReference type="InterPro" id="IPR051200">
    <property type="entry name" value="Host-pathogen_enzymatic-act"/>
</dbReference>
<feature type="signal peptide" evidence="1">
    <location>
        <begin position="1"/>
        <end position="26"/>
    </location>
</feature>
<feature type="chain" id="PRO_5039328669" description="Lipoprotein" evidence="1">
    <location>
        <begin position="27"/>
        <end position="344"/>
    </location>
</feature>
<dbReference type="STRING" id="443218.AS9A_1952"/>
<protein>
    <recommendedName>
        <fullName evidence="4">Lipoprotein</fullName>
    </recommendedName>
</protein>
<accession>F6END0</accession>
<name>F6END0_HOYSD</name>
<dbReference type="EMBL" id="CP002786">
    <property type="protein sequence ID" value="AEF40401.1"/>
    <property type="molecule type" value="Genomic_DNA"/>
</dbReference>
<dbReference type="InterPro" id="IPR015943">
    <property type="entry name" value="WD40/YVTN_repeat-like_dom_sf"/>
</dbReference>
<dbReference type="PANTHER" id="PTHR47197">
    <property type="entry name" value="PROTEIN NIRF"/>
    <property type="match status" value="1"/>
</dbReference>
<dbReference type="AlphaFoldDB" id="F6END0"/>
<dbReference type="eggNOG" id="COG3391">
    <property type="taxonomic scope" value="Bacteria"/>
</dbReference>
<evidence type="ECO:0000313" key="2">
    <source>
        <dbReference type="EMBL" id="AEF40401.1"/>
    </source>
</evidence>
<dbReference type="Gene3D" id="2.130.10.10">
    <property type="entry name" value="YVTN repeat-like/Quinoprotein amine dehydrogenase"/>
    <property type="match status" value="1"/>
</dbReference>
<dbReference type="PROSITE" id="PS51257">
    <property type="entry name" value="PROKAR_LIPOPROTEIN"/>
    <property type="match status" value="1"/>
</dbReference>
<evidence type="ECO:0008006" key="4">
    <source>
        <dbReference type="Google" id="ProtNLM"/>
    </source>
</evidence>
<organism evidence="2 3">
    <name type="scientific">Hoyosella subflava (strain DSM 45089 / JCM 17490 / NBRC 109087 / DQS3-9A1)</name>
    <name type="common">Amycolicicoccus subflavus</name>
    <dbReference type="NCBI Taxonomy" id="443218"/>
    <lineage>
        <taxon>Bacteria</taxon>
        <taxon>Bacillati</taxon>
        <taxon>Actinomycetota</taxon>
        <taxon>Actinomycetes</taxon>
        <taxon>Mycobacteriales</taxon>
        <taxon>Hoyosellaceae</taxon>
        <taxon>Hoyosella</taxon>
    </lineage>
</organism>
<dbReference type="SUPFAM" id="SSF101898">
    <property type="entry name" value="NHL repeat"/>
    <property type="match status" value="1"/>
</dbReference>
<dbReference type="OrthoDB" id="4446106at2"/>
<evidence type="ECO:0000256" key="1">
    <source>
        <dbReference type="SAM" id="SignalP"/>
    </source>
</evidence>
<dbReference type="Proteomes" id="UP000009235">
    <property type="component" value="Chromosome"/>
</dbReference>
<sequence length="344" mass="35724">MRCKGRRHPGRFAAVSVAFASALALALTGCSSDEQPDVQVVPPATAAESPVTSVEPDGEVLPLDLSVTATAFDEATNSIVVLVDDELLYFPGSTQDPMSEATRVPLPGPGTSLTLDGSGNAITAAGSDIAVVSLENGEVRLASPSGITADWTAAVSRPDGTIAAGTARGQVFAGEDGERPVTGLVSADVLIASGENLAAIDRRQSMIIEVFPERDTLGFALRAGNGASNAVTDGEDRVFVANTRDGELLVYTLDRLVLRQRYPVPDSPFGIAYDAQRDRVWVTQTGLNEVAAYALDTGIPVEVARFATVQQPDSVAVDSTGGYVYVSSATGGGVQRIALTTPDE</sequence>
<evidence type="ECO:0000313" key="3">
    <source>
        <dbReference type="Proteomes" id="UP000009235"/>
    </source>
</evidence>
<dbReference type="HOGENOM" id="CLU_049426_1_1_11"/>
<keyword evidence="3" id="KW-1185">Reference proteome</keyword>